<feature type="compositionally biased region" description="Basic and acidic residues" evidence="5">
    <location>
        <begin position="1"/>
        <end position="19"/>
    </location>
</feature>
<dbReference type="GO" id="GO:0005737">
    <property type="term" value="C:cytoplasm"/>
    <property type="evidence" value="ECO:0007669"/>
    <property type="project" value="UniProtKB-SubCell"/>
</dbReference>
<evidence type="ECO:0000313" key="7">
    <source>
        <dbReference type="EMBL" id="CAI8007370.1"/>
    </source>
</evidence>
<keyword evidence="4" id="KW-0539">Nucleus</keyword>
<organism evidence="7 8">
    <name type="scientific">Geodia barretti</name>
    <name type="common">Barrett's horny sponge</name>
    <dbReference type="NCBI Taxonomy" id="519541"/>
    <lineage>
        <taxon>Eukaryota</taxon>
        <taxon>Metazoa</taxon>
        <taxon>Porifera</taxon>
        <taxon>Demospongiae</taxon>
        <taxon>Heteroscleromorpha</taxon>
        <taxon>Tetractinellida</taxon>
        <taxon>Astrophorina</taxon>
        <taxon>Geodiidae</taxon>
        <taxon>Geodia</taxon>
    </lineage>
</organism>
<feature type="compositionally biased region" description="Pro residues" evidence="5">
    <location>
        <begin position="193"/>
        <end position="202"/>
    </location>
</feature>
<dbReference type="GO" id="GO:0035329">
    <property type="term" value="P:hippo signaling"/>
    <property type="evidence" value="ECO:0007669"/>
    <property type="project" value="TreeGrafter"/>
</dbReference>
<feature type="region of interest" description="Disordered" evidence="5">
    <location>
        <begin position="1"/>
        <end position="79"/>
    </location>
</feature>
<dbReference type="EMBL" id="CASHTH010000766">
    <property type="protein sequence ID" value="CAI8007370.1"/>
    <property type="molecule type" value="Genomic_DNA"/>
</dbReference>
<comment type="subcellular location">
    <subcellularLocation>
        <location evidence="2">Cytoplasm</location>
    </subcellularLocation>
    <subcellularLocation>
        <location evidence="1">Nucleus</location>
    </subcellularLocation>
</comment>
<dbReference type="SUPFAM" id="SSF51045">
    <property type="entry name" value="WW domain"/>
    <property type="match status" value="2"/>
</dbReference>
<dbReference type="PROSITE" id="PS01159">
    <property type="entry name" value="WW_DOMAIN_1"/>
    <property type="match status" value="2"/>
</dbReference>
<feature type="domain" description="WW" evidence="6">
    <location>
        <begin position="130"/>
        <end position="163"/>
    </location>
</feature>
<feature type="region of interest" description="Disordered" evidence="5">
    <location>
        <begin position="191"/>
        <end position="211"/>
    </location>
</feature>
<evidence type="ECO:0000259" key="6">
    <source>
        <dbReference type="PROSITE" id="PS50020"/>
    </source>
</evidence>
<evidence type="ECO:0000256" key="5">
    <source>
        <dbReference type="SAM" id="MobiDB-lite"/>
    </source>
</evidence>
<dbReference type="AlphaFoldDB" id="A0AA35R9K7"/>
<dbReference type="GO" id="GO:0045944">
    <property type="term" value="P:positive regulation of transcription by RNA polymerase II"/>
    <property type="evidence" value="ECO:0007669"/>
    <property type="project" value="TreeGrafter"/>
</dbReference>
<accession>A0AA35R9K7</accession>
<dbReference type="Gene3D" id="2.20.70.10">
    <property type="match status" value="2"/>
</dbReference>
<reference evidence="7" key="1">
    <citation type="submission" date="2023-03" db="EMBL/GenBank/DDBJ databases">
        <authorList>
            <person name="Steffen K."/>
            <person name="Cardenas P."/>
        </authorList>
    </citation>
    <scope>NUCLEOTIDE SEQUENCE</scope>
</reference>
<dbReference type="PANTHER" id="PTHR17616">
    <property type="entry name" value="YES-ASSOCIATED PROTEIN YAP1 FAMILY MEMBER"/>
    <property type="match status" value="1"/>
</dbReference>
<keyword evidence="3" id="KW-0963">Cytoplasm</keyword>
<dbReference type="CDD" id="cd00201">
    <property type="entry name" value="WW"/>
    <property type="match status" value="2"/>
</dbReference>
<dbReference type="InterPro" id="IPR051583">
    <property type="entry name" value="YAP1"/>
</dbReference>
<dbReference type="GO" id="GO:0005634">
    <property type="term" value="C:nucleus"/>
    <property type="evidence" value="ECO:0007669"/>
    <property type="project" value="UniProtKB-SubCell"/>
</dbReference>
<name>A0AA35R9K7_GEOBA</name>
<dbReference type="InterPro" id="IPR036020">
    <property type="entry name" value="WW_dom_sf"/>
</dbReference>
<comment type="caution">
    <text evidence="7">The sequence shown here is derived from an EMBL/GenBank/DDBJ whole genome shotgun (WGS) entry which is preliminary data.</text>
</comment>
<evidence type="ECO:0000256" key="2">
    <source>
        <dbReference type="ARBA" id="ARBA00004496"/>
    </source>
</evidence>
<keyword evidence="8" id="KW-1185">Reference proteome</keyword>
<dbReference type="PANTHER" id="PTHR17616:SF8">
    <property type="entry name" value="TRANSCRIPTIONAL COACTIVATOR YORKIE"/>
    <property type="match status" value="1"/>
</dbReference>
<gene>
    <name evidence="7" type="ORF">GBAR_LOCUS5171</name>
</gene>
<proteinExistence type="predicted"/>
<feature type="domain" description="WW" evidence="6">
    <location>
        <begin position="222"/>
        <end position="255"/>
    </location>
</feature>
<dbReference type="InterPro" id="IPR001202">
    <property type="entry name" value="WW_dom"/>
</dbReference>
<dbReference type="Pfam" id="PF00397">
    <property type="entry name" value="WW"/>
    <property type="match status" value="2"/>
</dbReference>
<dbReference type="Proteomes" id="UP001174909">
    <property type="component" value="Unassembled WGS sequence"/>
</dbReference>
<protein>
    <submittedName>
        <fullName evidence="7">Transcriptional coactivator YAP1</fullName>
    </submittedName>
</protein>
<evidence type="ECO:0000256" key="4">
    <source>
        <dbReference type="ARBA" id="ARBA00023242"/>
    </source>
</evidence>
<evidence type="ECO:0000256" key="1">
    <source>
        <dbReference type="ARBA" id="ARBA00004123"/>
    </source>
</evidence>
<dbReference type="SMART" id="SM00456">
    <property type="entry name" value="WW"/>
    <property type="match status" value="2"/>
</dbReference>
<dbReference type="PROSITE" id="PS50020">
    <property type="entry name" value="WW_DOMAIN_2"/>
    <property type="match status" value="2"/>
</dbReference>
<sequence length="452" mass="48901">MSDKAVDGSGAGEDKKTSVMEDPMANKQMDALFAVIQNNPDSAGGGGTGGSTQKAPGQKKWKERELPPSFFDAGSGTGINSPDKFSDSMKQQKPFPRLLGPSINLGPPLMSHAHMRSASMPATLESLNHVPLPPGWEASKTPDGLTYYIDHNQRTTTWEDPRKMMHGVPGHPHIPSSMQIPMHQQQPMMPQFPSGPPPPAPHLPHHHRMPPYQHAAGAHLDAPLPNGWEKSFTPEGEVFYVNHKTRTTSWLHPGHHSPHHQHSHSLVNMAAGGHPNFPRGGGHFRQNSPGGVGLTLSQHLQTSGDLHNRSPQQHQRFPSVPVEHIPVMGGDPKPVPTTMYGDPILSSEHVRSSSHDSGLGGTTNFLYASETPTMGEYDESMDTSGAMSGMKFTPMGGIRGAPNHRSLEYLDIGTGEVEPTFPDPNATAMETELLPGPLSGEVFNETNIGQWV</sequence>
<dbReference type="GO" id="GO:0003713">
    <property type="term" value="F:transcription coactivator activity"/>
    <property type="evidence" value="ECO:0007669"/>
    <property type="project" value="TreeGrafter"/>
</dbReference>
<evidence type="ECO:0000256" key="3">
    <source>
        <dbReference type="ARBA" id="ARBA00022490"/>
    </source>
</evidence>
<evidence type="ECO:0000313" key="8">
    <source>
        <dbReference type="Proteomes" id="UP001174909"/>
    </source>
</evidence>